<dbReference type="Proteomes" id="UP001454036">
    <property type="component" value="Unassembled WGS sequence"/>
</dbReference>
<keyword evidence="3" id="KW-1185">Reference proteome</keyword>
<sequence>MVRTRGGVNSSGKTTKGKKKVEESDYDACRMVETQVVKEKAQKCQGHAMEDTEGMTSVDVPSVDGTDNLSKEIADMTPNIANIGAGAVNLLEEEAEPIRKKKSKKRKHKKGVDEGEAFEPKKVSKKELVAKKARRVERKARRAIEEATTDDVQEAAEDWNPVVEQHEVGNDEVEQGSDEEHISAVIIKRRKAIGKLKINENRSRVGNKRVPTNVAALVREFICSMTEDIDDPVSPNFQKVTFHNFTFDFSPSVINGYFARANGGDTGYNLQLSEIVKVLTGGAVNTWLDKEQILSSRLIVKYVVLHKIDVVNWVPTTHTKSVSDTVDWVLYTRIGIQMRLHESCWRFVSTANSTREFFISRDVVFYEVEFPFENQSCIFVSPTTVSNISDNVSKHDLSDDPSDKAHEAASDDQVAVQVPTPVFDLERVEHVSACEGVSGSNGLVQADCVRDLSGVEQIGVSSTCDLHSNGNHGNTCELDLPLPSKSSDTLYSIVNSVNCYCFSSRHRHFLAALTVGTKPKSFKESMADP</sequence>
<dbReference type="EMBL" id="BAABME010000254">
    <property type="protein sequence ID" value="GAA0141168.1"/>
    <property type="molecule type" value="Genomic_DNA"/>
</dbReference>
<feature type="compositionally biased region" description="Basic residues" evidence="1">
    <location>
        <begin position="99"/>
        <end position="110"/>
    </location>
</feature>
<comment type="caution">
    <text evidence="2">The sequence shown here is derived from an EMBL/GenBank/DDBJ whole genome shotgun (WGS) entry which is preliminary data.</text>
</comment>
<evidence type="ECO:0000313" key="2">
    <source>
        <dbReference type="EMBL" id="GAA0141168.1"/>
    </source>
</evidence>
<gene>
    <name evidence="2" type="ORF">LIER_02375</name>
</gene>
<reference evidence="2 3" key="1">
    <citation type="submission" date="2024-01" db="EMBL/GenBank/DDBJ databases">
        <title>The complete chloroplast genome sequence of Lithospermum erythrorhizon: insights into the phylogenetic relationship among Boraginaceae species and the maternal lineages of purple gromwells.</title>
        <authorList>
            <person name="Okada T."/>
            <person name="Watanabe K."/>
        </authorList>
    </citation>
    <scope>NUCLEOTIDE SEQUENCE [LARGE SCALE GENOMIC DNA]</scope>
</reference>
<feature type="region of interest" description="Disordered" evidence="1">
    <location>
        <begin position="45"/>
        <end position="70"/>
    </location>
</feature>
<name>A0AAV3NTU5_LITER</name>
<feature type="region of interest" description="Disordered" evidence="1">
    <location>
        <begin position="98"/>
        <end position="120"/>
    </location>
</feature>
<feature type="region of interest" description="Disordered" evidence="1">
    <location>
        <begin position="391"/>
        <end position="413"/>
    </location>
</feature>
<accession>A0AAV3NTU5</accession>
<proteinExistence type="predicted"/>
<organism evidence="2 3">
    <name type="scientific">Lithospermum erythrorhizon</name>
    <name type="common">Purple gromwell</name>
    <name type="synonym">Lithospermum officinale var. erythrorhizon</name>
    <dbReference type="NCBI Taxonomy" id="34254"/>
    <lineage>
        <taxon>Eukaryota</taxon>
        <taxon>Viridiplantae</taxon>
        <taxon>Streptophyta</taxon>
        <taxon>Embryophyta</taxon>
        <taxon>Tracheophyta</taxon>
        <taxon>Spermatophyta</taxon>
        <taxon>Magnoliopsida</taxon>
        <taxon>eudicotyledons</taxon>
        <taxon>Gunneridae</taxon>
        <taxon>Pentapetalae</taxon>
        <taxon>asterids</taxon>
        <taxon>lamiids</taxon>
        <taxon>Boraginales</taxon>
        <taxon>Boraginaceae</taxon>
        <taxon>Boraginoideae</taxon>
        <taxon>Lithospermeae</taxon>
        <taxon>Lithospermum</taxon>
    </lineage>
</organism>
<protein>
    <submittedName>
        <fullName evidence="2">Uncharacterized protein</fullName>
    </submittedName>
</protein>
<evidence type="ECO:0000256" key="1">
    <source>
        <dbReference type="SAM" id="MobiDB-lite"/>
    </source>
</evidence>
<feature type="region of interest" description="Disordered" evidence="1">
    <location>
        <begin position="1"/>
        <end position="24"/>
    </location>
</feature>
<evidence type="ECO:0000313" key="3">
    <source>
        <dbReference type="Proteomes" id="UP001454036"/>
    </source>
</evidence>
<feature type="compositionally biased region" description="Basic and acidic residues" evidence="1">
    <location>
        <begin position="392"/>
        <end position="409"/>
    </location>
</feature>
<dbReference type="AlphaFoldDB" id="A0AAV3NTU5"/>